<keyword evidence="8" id="KW-1185">Reference proteome</keyword>
<organism evidence="7 8">
    <name type="scientific">Coccomyxa viridis</name>
    <dbReference type="NCBI Taxonomy" id="1274662"/>
    <lineage>
        <taxon>Eukaryota</taxon>
        <taxon>Viridiplantae</taxon>
        <taxon>Chlorophyta</taxon>
        <taxon>core chlorophytes</taxon>
        <taxon>Trebouxiophyceae</taxon>
        <taxon>Trebouxiophyceae incertae sedis</taxon>
        <taxon>Coccomyxaceae</taxon>
        <taxon>Coccomyxa</taxon>
    </lineage>
</organism>
<evidence type="ECO:0000256" key="1">
    <source>
        <dbReference type="ARBA" id="ARBA00004496"/>
    </source>
</evidence>
<dbReference type="PANTHER" id="PTHR46349">
    <property type="entry name" value="CINGULIN-LIKE PROTEIN 1-RELATED"/>
    <property type="match status" value="1"/>
</dbReference>
<feature type="compositionally biased region" description="Basic and acidic residues" evidence="6">
    <location>
        <begin position="561"/>
        <end position="584"/>
    </location>
</feature>
<reference evidence="7 8" key="1">
    <citation type="submission" date="2024-06" db="EMBL/GenBank/DDBJ databases">
        <authorList>
            <person name="Kraege A."/>
            <person name="Thomma B."/>
        </authorList>
    </citation>
    <scope>NUCLEOTIDE SEQUENCE [LARGE SCALE GENOMIC DNA]</scope>
</reference>
<feature type="region of interest" description="Disordered" evidence="6">
    <location>
        <begin position="293"/>
        <end position="332"/>
    </location>
</feature>
<feature type="coiled-coil region" evidence="5">
    <location>
        <begin position="160"/>
        <end position="243"/>
    </location>
</feature>
<evidence type="ECO:0000313" key="7">
    <source>
        <dbReference type="EMBL" id="CAL5223506.1"/>
    </source>
</evidence>
<keyword evidence="2" id="KW-0963">Cytoplasm</keyword>
<feature type="coiled-coil region" evidence="5">
    <location>
        <begin position="1088"/>
        <end position="1322"/>
    </location>
</feature>
<dbReference type="EMBL" id="CAXHTA020000008">
    <property type="protein sequence ID" value="CAL5223506.1"/>
    <property type="molecule type" value="Genomic_DNA"/>
</dbReference>
<name>A0ABP1FWW2_9CHLO</name>
<comment type="caution">
    <text evidence="7">The sequence shown here is derived from an EMBL/GenBank/DDBJ whole genome shotgun (WGS) entry which is preliminary data.</text>
</comment>
<dbReference type="PANTHER" id="PTHR46349:SF6">
    <property type="entry name" value="MYOSIN-6-LIKE"/>
    <property type="match status" value="1"/>
</dbReference>
<feature type="coiled-coil region" evidence="5">
    <location>
        <begin position="730"/>
        <end position="867"/>
    </location>
</feature>
<sequence>MLRLDDHSPASSLQLSPYHRDEENDAPGASQLGGLPRYMGDWATGDNASASGGRRWPIDSLEHALELELDIQEADMRLAQAEQHTQQAEMHVHLLQEANASLASERSTLLQRAVTAERALGTEREALVHRALTAEQATCALMEQHARDTAASSTAFDARLARVEEECAAERVRYEKEAQEHSRVKERAVQLQAECKDLSARVDGLHEELQLGRSSAEQLRRDSEAAEAALLEARDEAESLRTDLGRTNFRLGDMQETLHRLQASLDEETTAKLAAEESAALAREELLSMQEELRRAQAASRQEAANAERCAENAKRSAEHAERATQQLAQARAAQQEALAAQNELQADLEEARGQIGPAREQAHRAEEEMDAAQAALHDALAAQGHLQAALDKARDEAAMAKESMQSALKEAQHEAQRADHADEQQRLAQALAEQSQADAMAAQQARLVAESQLQEALQTNKELCAALQHLEQDRDAQTARLVAQLEEVHADAERTAAAAAAEHAKAYAELEERAYRDLHQMEEAKDHEIEGILEQMQHLKEDAAAELHSTNERDAALAADVRHAAAEDRENLHEQRASLEQKLSDATAVQEDLATRLQESNSLRHQAVEAQQGTAQEVSSLQQQLSDLQDRVVQPLQAEHRAMLAALSTVTQLCAEQAPTESPQLADRAHLMAPSVHHADGSISPGSANGSPYSPRLNIPSDAPMAELSTLVDAREAAKAAVSAVQHCLSQAQGQRAALLEAKQLAEAQLDDVSARSAAAHREYQAALEEIQQTMQSKQDQAATADAQWQENAQQLELELRQLQALQKEAREVWDADFGHLSAEKDTVEEQSQALHLQCQQQQANLEALKRELAAAHEGKHGAELQYCEAEAAHERALAFAREESDQALALVCADLAALQSAVTACNGRLTSALARVGSSDTDVCAADGSLEALPSQDLSTAEQGTVQPCVSTGRPEVEVKGSEEAASKLKHCTEAAAECIKRIFLEAAALKDEKHKLKSRLKIALADCQDEQQRVQLLTEQLAESAAQQAQQAEQLKQDLNEQRCSFQLELEDSRKVASALQTSQVQLQARLSMVQQEGASLRDAHKALQQAHTELQDRLEVARAEAESLCAELKTASAARQALQDELAQAPASLDTERLLRAQAQEELEAARQTGADLERQLDVANKGVAKVGELEKALQEAEGAAEQLQDRADAAEDALAEARADLARQTATNKTLLSKLAASRAAAQQTAAILEVARTEAEDLQACLQHEQEEVRRLEVLCEAERETVPEEAQRQLADAGAALSKALEECRAVLRQNRQMQAEKGAALLEKEAAKQQAAHLQKAIEGLAKPRIKAIHGASGSASSHEMPSAKELLQECSGCSAKSARICELRKALAAALDGHGQDMGMEDERAGGDLP</sequence>
<feature type="compositionally biased region" description="Low complexity" evidence="6">
    <location>
        <begin position="296"/>
        <end position="308"/>
    </location>
</feature>
<feature type="coiled-coil region" evidence="5">
    <location>
        <begin position="62"/>
        <end position="91"/>
    </location>
</feature>
<keyword evidence="5" id="KW-0175">Coiled coil</keyword>
<feature type="region of interest" description="Disordered" evidence="6">
    <location>
        <begin position="1"/>
        <end position="54"/>
    </location>
</feature>
<dbReference type="Proteomes" id="UP001497392">
    <property type="component" value="Unassembled WGS sequence"/>
</dbReference>
<evidence type="ECO:0000256" key="5">
    <source>
        <dbReference type="SAM" id="Coils"/>
    </source>
</evidence>
<evidence type="ECO:0000256" key="3">
    <source>
        <dbReference type="ARBA" id="ARBA00023123"/>
    </source>
</evidence>
<gene>
    <name evidence="7" type="primary">g6032</name>
    <name evidence="7" type="ORF">VP750_LOCUS5165</name>
</gene>
<evidence type="ECO:0000256" key="6">
    <source>
        <dbReference type="SAM" id="MobiDB-lite"/>
    </source>
</evidence>
<keyword evidence="3" id="KW-0518">Myosin</keyword>
<comment type="subcellular location">
    <subcellularLocation>
        <location evidence="1">Cytoplasm</location>
    </subcellularLocation>
</comment>
<feature type="coiled-coil region" evidence="5">
    <location>
        <begin position="982"/>
        <end position="1048"/>
    </location>
</feature>
<evidence type="ECO:0000256" key="4">
    <source>
        <dbReference type="ARBA" id="ARBA00023175"/>
    </source>
</evidence>
<accession>A0ABP1FWW2</accession>
<proteinExistence type="predicted"/>
<evidence type="ECO:0000313" key="8">
    <source>
        <dbReference type="Proteomes" id="UP001497392"/>
    </source>
</evidence>
<evidence type="ECO:0000256" key="2">
    <source>
        <dbReference type="ARBA" id="ARBA00022490"/>
    </source>
</evidence>
<keyword evidence="4" id="KW-0505">Motor protein</keyword>
<feature type="region of interest" description="Disordered" evidence="6">
    <location>
        <begin position="561"/>
        <end position="585"/>
    </location>
</feature>
<protein>
    <submittedName>
        <fullName evidence="7">G6032 protein</fullName>
    </submittedName>
</protein>
<feature type="compositionally biased region" description="Basic and acidic residues" evidence="6">
    <location>
        <begin position="309"/>
        <end position="323"/>
    </location>
</feature>